<dbReference type="AlphaFoldDB" id="A0A831RN84"/>
<accession>A0A831RN84</accession>
<comment type="caution">
    <text evidence="1">The sequence shown here is derived from an EMBL/GenBank/DDBJ whole genome shotgun (WGS) entry which is preliminary data.</text>
</comment>
<dbReference type="Proteomes" id="UP000886251">
    <property type="component" value="Unassembled WGS sequence"/>
</dbReference>
<gene>
    <name evidence="1" type="ORF">ENI96_09320</name>
</gene>
<evidence type="ECO:0000313" key="1">
    <source>
        <dbReference type="EMBL" id="HEB96613.1"/>
    </source>
</evidence>
<name>A0A831RN84_9GAMM</name>
<organism evidence="1">
    <name type="scientific">Sedimenticola thiotaurini</name>
    <dbReference type="NCBI Taxonomy" id="1543721"/>
    <lineage>
        <taxon>Bacteria</taxon>
        <taxon>Pseudomonadati</taxon>
        <taxon>Pseudomonadota</taxon>
        <taxon>Gammaproteobacteria</taxon>
        <taxon>Chromatiales</taxon>
        <taxon>Sedimenticolaceae</taxon>
        <taxon>Sedimenticola</taxon>
    </lineage>
</organism>
<dbReference type="EMBL" id="DRKP01000105">
    <property type="protein sequence ID" value="HEB96613.1"/>
    <property type="molecule type" value="Genomic_DNA"/>
</dbReference>
<keyword evidence="1" id="KW-0808">Transferase</keyword>
<keyword evidence="1" id="KW-0548">Nucleotidyltransferase</keyword>
<dbReference type="GO" id="GO:0016779">
    <property type="term" value="F:nucleotidyltransferase activity"/>
    <property type="evidence" value="ECO:0007669"/>
    <property type="project" value="UniProtKB-KW"/>
</dbReference>
<reference evidence="1" key="1">
    <citation type="journal article" date="2020" name="mSystems">
        <title>Genome- and Community-Level Interaction Insights into Carbon Utilization and Element Cycling Functions of Hydrothermarchaeota in Hydrothermal Sediment.</title>
        <authorList>
            <person name="Zhou Z."/>
            <person name="Liu Y."/>
            <person name="Xu W."/>
            <person name="Pan J."/>
            <person name="Luo Z.H."/>
            <person name="Li M."/>
        </authorList>
    </citation>
    <scope>NUCLEOTIDE SEQUENCE [LARGE SCALE GENOMIC DNA]</scope>
    <source>
        <strain evidence="1">HyVt-443</strain>
    </source>
</reference>
<protein>
    <submittedName>
        <fullName evidence="1">Glutamate-ammonia-ligase adenylyltransferase</fullName>
    </submittedName>
</protein>
<proteinExistence type="predicted"/>
<sequence>MLALILLWVGWALYEDPQVAALNRRLEADPQVSAFPYRFRVLRLENGVATMSTPRSSALPVSRVLGILFPHVAGKAEDSDAFQAAQRQLARVQTRARDLVLEDPGVKSVRWELDRGWLGSYGIQLSPAY</sequence>